<evidence type="ECO:0000256" key="1">
    <source>
        <dbReference type="ARBA" id="ARBA00022801"/>
    </source>
</evidence>
<dbReference type="SMART" id="SM00849">
    <property type="entry name" value="Lactamase_B"/>
    <property type="match status" value="1"/>
</dbReference>
<dbReference type="Pfam" id="PF10996">
    <property type="entry name" value="Beta-Casp"/>
    <property type="match status" value="1"/>
</dbReference>
<accession>A0A0M0BS17</accession>
<dbReference type="AlphaFoldDB" id="A0A0M0BS17"/>
<evidence type="ECO:0000313" key="5">
    <source>
        <dbReference type="Proteomes" id="UP000037210"/>
    </source>
</evidence>
<comment type="caution">
    <text evidence="4">The sequence shown here is derived from an EMBL/GenBank/DDBJ whole genome shotgun (WGS) entry which is preliminary data.</text>
</comment>
<dbReference type="Gene3D" id="3.60.15.10">
    <property type="entry name" value="Ribonuclease Z/Hydroxyacylglutathione hydrolase-like"/>
    <property type="match status" value="1"/>
</dbReference>
<dbReference type="Pfam" id="PF07521">
    <property type="entry name" value="RMMBL"/>
    <property type="match status" value="1"/>
</dbReference>
<feature type="domain" description="Metallo-beta-lactamase" evidence="2">
    <location>
        <begin position="14"/>
        <end position="222"/>
    </location>
</feature>
<proteinExistence type="predicted"/>
<dbReference type="CDD" id="cd16295">
    <property type="entry name" value="TTHA0252-CPSF-like_MBL-fold"/>
    <property type="match status" value="1"/>
</dbReference>
<dbReference type="Proteomes" id="UP000037210">
    <property type="component" value="Unassembled WGS sequence"/>
</dbReference>
<protein>
    <recommendedName>
        <fullName evidence="6">MBL fold metallo-hydrolase</fullName>
    </recommendedName>
</protein>
<dbReference type="PANTHER" id="PTHR11203:SF52">
    <property type="entry name" value="MRNA 3-END PROCESSING FACTOR"/>
    <property type="match status" value="1"/>
</dbReference>
<reference evidence="4 5" key="1">
    <citation type="submission" date="2015-06" db="EMBL/GenBank/DDBJ databases">
        <title>New insights into the roles of widespread benthic archaea in carbon and nitrogen cycling.</title>
        <authorList>
            <person name="Lazar C.S."/>
            <person name="Baker B.J."/>
            <person name="Seitz K.W."/>
            <person name="Hyde A.S."/>
            <person name="Dick G.J."/>
            <person name="Hinrichs K.-U."/>
            <person name="Teske A.P."/>
        </authorList>
    </citation>
    <scope>NUCLEOTIDE SEQUENCE [LARGE SCALE GENOMIC DNA]</scope>
    <source>
        <strain evidence="4">DG-45</strain>
    </source>
</reference>
<evidence type="ECO:0000259" key="3">
    <source>
        <dbReference type="SMART" id="SM01027"/>
    </source>
</evidence>
<dbReference type="InterPro" id="IPR050698">
    <property type="entry name" value="MBL"/>
</dbReference>
<keyword evidence="1" id="KW-0378">Hydrolase</keyword>
<dbReference type="InterPro" id="IPR011108">
    <property type="entry name" value="RMMBL"/>
</dbReference>
<dbReference type="Gene3D" id="3.40.50.10890">
    <property type="match status" value="1"/>
</dbReference>
<name>A0A0M0BS17_9ARCH</name>
<organism evidence="4 5">
    <name type="scientific">miscellaneous Crenarchaeota group-15 archaeon DG-45</name>
    <dbReference type="NCBI Taxonomy" id="1685127"/>
    <lineage>
        <taxon>Archaea</taxon>
        <taxon>Candidatus Bathyarchaeota</taxon>
        <taxon>MCG-15</taxon>
    </lineage>
</organism>
<dbReference type="GO" id="GO:0004521">
    <property type="term" value="F:RNA endonuclease activity"/>
    <property type="evidence" value="ECO:0007669"/>
    <property type="project" value="TreeGrafter"/>
</dbReference>
<dbReference type="PATRIC" id="fig|1685127.3.peg.301"/>
<evidence type="ECO:0000313" key="4">
    <source>
        <dbReference type="EMBL" id="KON31229.1"/>
    </source>
</evidence>
<feature type="domain" description="Beta-Casp" evidence="3">
    <location>
        <begin position="227"/>
        <end position="337"/>
    </location>
</feature>
<dbReference type="EMBL" id="LFWZ01000009">
    <property type="protein sequence ID" value="KON31229.1"/>
    <property type="molecule type" value="Genomic_DNA"/>
</dbReference>
<dbReference type="InterPro" id="IPR022712">
    <property type="entry name" value="Beta_Casp"/>
</dbReference>
<evidence type="ECO:0008006" key="6">
    <source>
        <dbReference type="Google" id="ProtNLM"/>
    </source>
</evidence>
<dbReference type="InterPro" id="IPR036866">
    <property type="entry name" value="RibonucZ/Hydroxyglut_hydro"/>
</dbReference>
<dbReference type="InterPro" id="IPR001279">
    <property type="entry name" value="Metallo-B-lactamas"/>
</dbReference>
<dbReference type="SUPFAM" id="SSF56281">
    <property type="entry name" value="Metallo-hydrolase/oxidoreductase"/>
    <property type="match status" value="1"/>
</dbReference>
<dbReference type="Pfam" id="PF23023">
    <property type="entry name" value="Anti-Pycsar_Apyc1"/>
    <property type="match status" value="1"/>
</dbReference>
<gene>
    <name evidence="4" type="ORF">AC482_01360</name>
</gene>
<dbReference type="GO" id="GO:0016787">
    <property type="term" value="F:hydrolase activity"/>
    <property type="evidence" value="ECO:0007669"/>
    <property type="project" value="UniProtKB-KW"/>
</dbReference>
<sequence>MVKLHFMGGTHEVGRNAILVESEQARLLLDYGVKLGDTPEFPAHVRATDVDGIVIAHAHLDHSGGVPLFYLSEEMPFFATPVTTELVRVLIRDFIKLSSYFLPFEYLELESMMRQRRDLAYDVDVKLKDVDFRLVNAGHIPGSAMVELDVNGRRILYTGDMNTVDTRLVRGARAPRRRFDAVIVESTYAAHDHPDRGTLEDAFVNEIREILGGDGRVLVPAFAVGRSQEMLSVIHAHRLGTSVVVDGMARKVNEIFLDHPDFLNRPKTFMKAISGTKEVRGWRDRRQALRRAGVIVAPSGMLQGGTAMFYMENLALDERNGVFLVSFQVPGTGGARLLETGRFPIKEREEAVRARVRHFDFSSHAGKSQLEAFLKGLRGKPDVYVIHGEPENCDALARWARDELDLNAVAPNQDDEFEV</sequence>
<dbReference type="PANTHER" id="PTHR11203">
    <property type="entry name" value="CLEAVAGE AND POLYADENYLATION SPECIFICITY FACTOR FAMILY MEMBER"/>
    <property type="match status" value="1"/>
</dbReference>
<evidence type="ECO:0000259" key="2">
    <source>
        <dbReference type="SMART" id="SM00849"/>
    </source>
</evidence>
<dbReference type="SMART" id="SM01027">
    <property type="entry name" value="Beta-Casp"/>
    <property type="match status" value="1"/>
</dbReference>